<comment type="caution">
    <text evidence="1">The sequence shown here is derived from an EMBL/GenBank/DDBJ whole genome shotgun (WGS) entry which is preliminary data.</text>
</comment>
<keyword evidence="2" id="KW-1185">Reference proteome</keyword>
<dbReference type="Proteomes" id="UP001165960">
    <property type="component" value="Unassembled WGS sequence"/>
</dbReference>
<sequence>MHISDKLLITWTQMLLVNDSLIYILKVFNVTSICSATLVLSLFFLCCLLKPTVANRVSLRLQVGISFCDLLFHLLLTQYKTSVDGEFCAFIGFAHVALRQWYCFLFIAIGVNLQLIFIHDLNPKPRWEVIYWVLPIILTLAMNIPPLVLGEFGLNKEHDFCFFKDKIRSNVFLILNIATTLFFAFTYCTAISILVISRIRDDWALVAAATLNQVNPSVARLKALEKKMKQLTLRIALYPCVVLVTLSGYAAYYVVFFVTGESYTFLRNWSLLGQTLTGFLNFGAFCFDPSFHYCMKAILKDLRKRLIRAPPANIENPLEEIQSGSPPPFDPPGSSFDLDLQPVSCSDPYNSGDDDEYRFTIFDDAECRAAMNLF</sequence>
<evidence type="ECO:0000313" key="2">
    <source>
        <dbReference type="Proteomes" id="UP001165960"/>
    </source>
</evidence>
<proteinExistence type="predicted"/>
<name>A0ACC2UCB5_9FUNG</name>
<gene>
    <name evidence="1" type="ORF">DSO57_1028114</name>
</gene>
<reference evidence="1" key="1">
    <citation type="submission" date="2022-04" db="EMBL/GenBank/DDBJ databases">
        <title>Genome of the entomopathogenic fungus Entomophthora muscae.</title>
        <authorList>
            <person name="Elya C."/>
            <person name="Lovett B.R."/>
            <person name="Lee E."/>
            <person name="Macias A.M."/>
            <person name="Hajek A.E."/>
            <person name="De Bivort B.L."/>
            <person name="Kasson M.T."/>
            <person name="De Fine Licht H.H."/>
            <person name="Stajich J.E."/>
        </authorList>
    </citation>
    <scope>NUCLEOTIDE SEQUENCE</scope>
    <source>
        <strain evidence="1">Berkeley</strain>
    </source>
</reference>
<dbReference type="EMBL" id="QTSX02000886">
    <property type="protein sequence ID" value="KAJ9084062.1"/>
    <property type="molecule type" value="Genomic_DNA"/>
</dbReference>
<accession>A0ACC2UCB5</accession>
<protein>
    <submittedName>
        <fullName evidence="1">Uncharacterized protein</fullName>
    </submittedName>
</protein>
<organism evidence="1 2">
    <name type="scientific">Entomophthora muscae</name>
    <dbReference type="NCBI Taxonomy" id="34485"/>
    <lineage>
        <taxon>Eukaryota</taxon>
        <taxon>Fungi</taxon>
        <taxon>Fungi incertae sedis</taxon>
        <taxon>Zoopagomycota</taxon>
        <taxon>Entomophthoromycotina</taxon>
        <taxon>Entomophthoromycetes</taxon>
        <taxon>Entomophthorales</taxon>
        <taxon>Entomophthoraceae</taxon>
        <taxon>Entomophthora</taxon>
    </lineage>
</organism>
<evidence type="ECO:0000313" key="1">
    <source>
        <dbReference type="EMBL" id="KAJ9084062.1"/>
    </source>
</evidence>